<evidence type="ECO:0000256" key="2">
    <source>
        <dbReference type="ARBA" id="ARBA00005417"/>
    </source>
</evidence>
<dbReference type="InterPro" id="IPR013563">
    <property type="entry name" value="Oligopep_ABC_C"/>
</dbReference>
<sequence>MALLDVKDLDVRFAVRGGDLQALRKISFSLDKGERLGLVGESGAGKSVAAFSILNLIAKPGYIAGGQILFEGQDLAAMSDKQLRKIRGNRIAMIFQDPMMTLNPVLTIGTQMVEALKAHRRISTRDARAIALKKLQMVQIPSPDKRLDQYPHELSGGMRQRVIIAIALLLDPEIIIADEPTTALDVTIQAEIMALLLELCEQENVALMLITHDLGVVSQVTQRMLVMYSGRIIEQGPTREIINDPQHPYTQGLINALPQMGEPGARLYQIPGSMPSLSRVPSGCPFNPRCPFATDQCRTSMPNYVHSGNVDVACYEVAKLIEQEQSLQEEDR</sequence>
<evidence type="ECO:0000256" key="3">
    <source>
        <dbReference type="ARBA" id="ARBA00022448"/>
    </source>
</evidence>
<evidence type="ECO:0000256" key="4">
    <source>
        <dbReference type="ARBA" id="ARBA00022475"/>
    </source>
</evidence>
<dbReference type="CDD" id="cd03257">
    <property type="entry name" value="ABC_NikE_OppD_transporters"/>
    <property type="match status" value="1"/>
</dbReference>
<evidence type="ECO:0000313" key="12">
    <source>
        <dbReference type="Proteomes" id="UP001269819"/>
    </source>
</evidence>
<dbReference type="PROSITE" id="PS50893">
    <property type="entry name" value="ABC_TRANSPORTER_2"/>
    <property type="match status" value="1"/>
</dbReference>
<keyword evidence="4" id="KW-1003">Cell membrane</keyword>
<comment type="caution">
    <text evidence="11">The sequence shown here is derived from an EMBL/GenBank/DDBJ whole genome shotgun (WGS) entry which is preliminary data.</text>
</comment>
<proteinExistence type="inferred from homology"/>
<keyword evidence="6 11" id="KW-0067">ATP-binding</keyword>
<name>A0ABU3VVP7_9GAMM</name>
<keyword evidence="7" id="KW-0472">Membrane</keyword>
<dbReference type="EC" id="7.4.2.9" evidence="8"/>
<comment type="subcellular location">
    <subcellularLocation>
        <location evidence="1">Cell inner membrane</location>
        <topology evidence="1">Peripheral membrane protein</topology>
    </subcellularLocation>
</comment>
<evidence type="ECO:0000256" key="1">
    <source>
        <dbReference type="ARBA" id="ARBA00004417"/>
    </source>
</evidence>
<accession>A0ABU3VVP7</accession>
<evidence type="ECO:0000313" key="11">
    <source>
        <dbReference type="EMBL" id="MDV2078360.1"/>
    </source>
</evidence>
<organism evidence="11 12">
    <name type="scientific">Marinobacter xestospongiae</name>
    <dbReference type="NCBI Taxonomy" id="994319"/>
    <lineage>
        <taxon>Bacteria</taxon>
        <taxon>Pseudomonadati</taxon>
        <taxon>Pseudomonadota</taxon>
        <taxon>Gammaproteobacteria</taxon>
        <taxon>Pseudomonadales</taxon>
        <taxon>Marinobacteraceae</taxon>
        <taxon>Marinobacter</taxon>
    </lineage>
</organism>
<dbReference type="PANTHER" id="PTHR43297">
    <property type="entry name" value="OLIGOPEPTIDE TRANSPORT ATP-BINDING PROTEIN APPD"/>
    <property type="match status" value="1"/>
</dbReference>
<gene>
    <name evidence="11" type="ORF">RYS15_06675</name>
</gene>
<dbReference type="PROSITE" id="PS00211">
    <property type="entry name" value="ABC_TRANSPORTER_1"/>
    <property type="match status" value="1"/>
</dbReference>
<dbReference type="Pfam" id="PF08352">
    <property type="entry name" value="oligo_HPY"/>
    <property type="match status" value="1"/>
</dbReference>
<comment type="similarity">
    <text evidence="2">Belongs to the ABC transporter superfamily.</text>
</comment>
<keyword evidence="12" id="KW-1185">Reference proteome</keyword>
<dbReference type="InterPro" id="IPR003593">
    <property type="entry name" value="AAA+_ATPase"/>
</dbReference>
<dbReference type="Pfam" id="PF00005">
    <property type="entry name" value="ABC_tran"/>
    <property type="match status" value="1"/>
</dbReference>
<feature type="domain" description="ABC transporter" evidence="10">
    <location>
        <begin position="6"/>
        <end position="254"/>
    </location>
</feature>
<dbReference type="SMART" id="SM00382">
    <property type="entry name" value="AAA"/>
    <property type="match status" value="1"/>
</dbReference>
<dbReference type="GO" id="GO:0005524">
    <property type="term" value="F:ATP binding"/>
    <property type="evidence" value="ECO:0007669"/>
    <property type="project" value="UniProtKB-KW"/>
</dbReference>
<evidence type="ECO:0000256" key="8">
    <source>
        <dbReference type="ARBA" id="ARBA00038852"/>
    </source>
</evidence>
<dbReference type="EMBL" id="JAWIIJ010000003">
    <property type="protein sequence ID" value="MDV2078360.1"/>
    <property type="molecule type" value="Genomic_DNA"/>
</dbReference>
<dbReference type="InterPro" id="IPR003439">
    <property type="entry name" value="ABC_transporter-like_ATP-bd"/>
</dbReference>
<evidence type="ECO:0000256" key="7">
    <source>
        <dbReference type="ARBA" id="ARBA00023136"/>
    </source>
</evidence>
<reference evidence="11 12" key="1">
    <citation type="submission" date="2023-10" db="EMBL/GenBank/DDBJ databases">
        <title>Characteristics and mechanism of a salt-tolerant marine origin heterotrophic nitrifying- aerobic denitrifying bacteria Marinobacter xestospongiae HN1.</title>
        <authorList>
            <person name="Qi R."/>
        </authorList>
    </citation>
    <scope>NUCLEOTIDE SEQUENCE [LARGE SCALE GENOMIC DNA]</scope>
    <source>
        <strain evidence="11 12">HN1</strain>
    </source>
</reference>
<dbReference type="NCBIfam" id="TIGR01727">
    <property type="entry name" value="oligo_HPY"/>
    <property type="match status" value="1"/>
</dbReference>
<dbReference type="SUPFAM" id="SSF52540">
    <property type="entry name" value="P-loop containing nucleoside triphosphate hydrolases"/>
    <property type="match status" value="1"/>
</dbReference>
<evidence type="ECO:0000256" key="6">
    <source>
        <dbReference type="ARBA" id="ARBA00022840"/>
    </source>
</evidence>
<keyword evidence="3" id="KW-0813">Transport</keyword>
<evidence type="ECO:0000256" key="5">
    <source>
        <dbReference type="ARBA" id="ARBA00022741"/>
    </source>
</evidence>
<keyword evidence="5" id="KW-0547">Nucleotide-binding</keyword>
<dbReference type="Gene3D" id="3.40.50.300">
    <property type="entry name" value="P-loop containing nucleotide triphosphate hydrolases"/>
    <property type="match status" value="1"/>
</dbReference>
<dbReference type="InterPro" id="IPR017871">
    <property type="entry name" value="ABC_transporter-like_CS"/>
</dbReference>
<dbReference type="InterPro" id="IPR050388">
    <property type="entry name" value="ABC_Ni/Peptide_Import"/>
</dbReference>
<dbReference type="PANTHER" id="PTHR43297:SF2">
    <property type="entry name" value="DIPEPTIDE TRANSPORT ATP-BINDING PROTEIN DPPD"/>
    <property type="match status" value="1"/>
</dbReference>
<dbReference type="InterPro" id="IPR027417">
    <property type="entry name" value="P-loop_NTPase"/>
</dbReference>
<dbReference type="Proteomes" id="UP001269819">
    <property type="component" value="Unassembled WGS sequence"/>
</dbReference>
<evidence type="ECO:0000256" key="9">
    <source>
        <dbReference type="ARBA" id="ARBA00047356"/>
    </source>
</evidence>
<dbReference type="RefSeq" id="WP_227173529.1">
    <property type="nucleotide sequence ID" value="NZ_BAABBC010000036.1"/>
</dbReference>
<comment type="catalytic activity">
    <reaction evidence="9">
        <text>a dipeptide(out) + ATP + H2O = a dipeptide(in) + ADP + phosphate + H(+)</text>
        <dbReference type="Rhea" id="RHEA:23120"/>
        <dbReference type="ChEBI" id="CHEBI:15377"/>
        <dbReference type="ChEBI" id="CHEBI:15378"/>
        <dbReference type="ChEBI" id="CHEBI:30616"/>
        <dbReference type="ChEBI" id="CHEBI:43474"/>
        <dbReference type="ChEBI" id="CHEBI:90799"/>
        <dbReference type="ChEBI" id="CHEBI:456216"/>
        <dbReference type="EC" id="7.4.2.9"/>
    </reaction>
</comment>
<evidence type="ECO:0000259" key="10">
    <source>
        <dbReference type="PROSITE" id="PS50893"/>
    </source>
</evidence>
<protein>
    <recommendedName>
        <fullName evidence="8">ABC-type dipeptide transporter</fullName>
        <ecNumber evidence="8">7.4.2.9</ecNumber>
    </recommendedName>
</protein>